<accession>A0A0A9CF60</accession>
<reference evidence="1" key="2">
    <citation type="journal article" date="2015" name="Data Brief">
        <title>Shoot transcriptome of the giant reed, Arundo donax.</title>
        <authorList>
            <person name="Barrero R.A."/>
            <person name="Guerrero F.D."/>
            <person name="Moolhuijzen P."/>
            <person name="Goolsby J.A."/>
            <person name="Tidwell J."/>
            <person name="Bellgard S.E."/>
            <person name="Bellgard M.I."/>
        </authorList>
    </citation>
    <scope>NUCLEOTIDE SEQUENCE</scope>
    <source>
        <tissue evidence="1">Shoot tissue taken approximately 20 cm above the soil surface</tissue>
    </source>
</reference>
<protein>
    <submittedName>
        <fullName evidence="1">Uncharacterized protein</fullName>
    </submittedName>
</protein>
<dbReference type="AlphaFoldDB" id="A0A0A9CF60"/>
<name>A0A0A9CF60_ARUDO</name>
<organism evidence="1">
    <name type="scientific">Arundo donax</name>
    <name type="common">Giant reed</name>
    <name type="synonym">Donax arundinaceus</name>
    <dbReference type="NCBI Taxonomy" id="35708"/>
    <lineage>
        <taxon>Eukaryota</taxon>
        <taxon>Viridiplantae</taxon>
        <taxon>Streptophyta</taxon>
        <taxon>Embryophyta</taxon>
        <taxon>Tracheophyta</taxon>
        <taxon>Spermatophyta</taxon>
        <taxon>Magnoliopsida</taxon>
        <taxon>Liliopsida</taxon>
        <taxon>Poales</taxon>
        <taxon>Poaceae</taxon>
        <taxon>PACMAD clade</taxon>
        <taxon>Arundinoideae</taxon>
        <taxon>Arundineae</taxon>
        <taxon>Arundo</taxon>
    </lineage>
</organism>
<evidence type="ECO:0000313" key="1">
    <source>
        <dbReference type="EMBL" id="JAD74211.1"/>
    </source>
</evidence>
<proteinExistence type="predicted"/>
<reference evidence="1" key="1">
    <citation type="submission" date="2014-09" db="EMBL/GenBank/DDBJ databases">
        <authorList>
            <person name="Magalhaes I.L.F."/>
            <person name="Oliveira U."/>
            <person name="Santos F.R."/>
            <person name="Vidigal T.H.D.A."/>
            <person name="Brescovit A.D."/>
            <person name="Santos A.J."/>
        </authorList>
    </citation>
    <scope>NUCLEOTIDE SEQUENCE</scope>
    <source>
        <tissue evidence="1">Shoot tissue taken approximately 20 cm above the soil surface</tissue>
    </source>
</reference>
<dbReference type="EMBL" id="GBRH01223684">
    <property type="protein sequence ID" value="JAD74211.1"/>
    <property type="molecule type" value="Transcribed_RNA"/>
</dbReference>
<sequence>MSMREFIDHWVGDREGSLLYLKDWHFVKVCPHSPVSCSLDFAQTITLAGSFGCCCSMFQ</sequence>